<keyword evidence="2" id="KW-1133">Transmembrane helix</keyword>
<feature type="region of interest" description="Disordered" evidence="1">
    <location>
        <begin position="36"/>
        <end position="189"/>
    </location>
</feature>
<keyword evidence="4" id="KW-1185">Reference proteome</keyword>
<accession>A0A0L0SHI0</accession>
<keyword evidence="2" id="KW-0812">Transmembrane</keyword>
<organism evidence="3 4">
    <name type="scientific">Allomyces macrogynus (strain ATCC 38327)</name>
    <name type="common">Allomyces javanicus var. macrogynus</name>
    <dbReference type="NCBI Taxonomy" id="578462"/>
    <lineage>
        <taxon>Eukaryota</taxon>
        <taxon>Fungi</taxon>
        <taxon>Fungi incertae sedis</taxon>
        <taxon>Blastocladiomycota</taxon>
        <taxon>Blastocladiomycetes</taxon>
        <taxon>Blastocladiales</taxon>
        <taxon>Blastocladiaceae</taxon>
        <taxon>Allomyces</taxon>
    </lineage>
</organism>
<dbReference type="Proteomes" id="UP000054350">
    <property type="component" value="Unassembled WGS sequence"/>
</dbReference>
<evidence type="ECO:0000313" key="3">
    <source>
        <dbReference type="EMBL" id="KNE61912.1"/>
    </source>
</evidence>
<feature type="transmembrane region" description="Helical" evidence="2">
    <location>
        <begin position="6"/>
        <end position="25"/>
    </location>
</feature>
<dbReference type="PRINTS" id="PR01217">
    <property type="entry name" value="PRICHEXTENSN"/>
</dbReference>
<feature type="compositionally biased region" description="Low complexity" evidence="1">
    <location>
        <begin position="176"/>
        <end position="189"/>
    </location>
</feature>
<reference evidence="3 4" key="1">
    <citation type="submission" date="2009-11" db="EMBL/GenBank/DDBJ databases">
        <title>Annotation of Allomyces macrogynus ATCC 38327.</title>
        <authorList>
            <consortium name="The Broad Institute Genome Sequencing Platform"/>
            <person name="Russ C."/>
            <person name="Cuomo C."/>
            <person name="Burger G."/>
            <person name="Gray M.W."/>
            <person name="Holland P.W.H."/>
            <person name="King N."/>
            <person name="Lang F.B.F."/>
            <person name="Roger A.J."/>
            <person name="Ruiz-Trillo I."/>
            <person name="Young S.K."/>
            <person name="Zeng Q."/>
            <person name="Gargeya S."/>
            <person name="Fitzgerald M."/>
            <person name="Haas B."/>
            <person name="Abouelleil A."/>
            <person name="Alvarado L."/>
            <person name="Arachchi H.M."/>
            <person name="Berlin A."/>
            <person name="Chapman S.B."/>
            <person name="Gearin G."/>
            <person name="Goldberg J."/>
            <person name="Griggs A."/>
            <person name="Gujja S."/>
            <person name="Hansen M."/>
            <person name="Heiman D."/>
            <person name="Howarth C."/>
            <person name="Larimer J."/>
            <person name="Lui A."/>
            <person name="MacDonald P.J.P."/>
            <person name="McCowen C."/>
            <person name="Montmayeur A."/>
            <person name="Murphy C."/>
            <person name="Neiman D."/>
            <person name="Pearson M."/>
            <person name="Priest M."/>
            <person name="Roberts A."/>
            <person name="Saif S."/>
            <person name="Shea T."/>
            <person name="Sisk P."/>
            <person name="Stolte C."/>
            <person name="Sykes S."/>
            <person name="Wortman J."/>
            <person name="Nusbaum C."/>
            <person name="Birren B."/>
        </authorList>
    </citation>
    <scope>NUCLEOTIDE SEQUENCE [LARGE SCALE GENOMIC DNA]</scope>
    <source>
        <strain evidence="3 4">ATCC 38327</strain>
    </source>
</reference>
<gene>
    <name evidence="3" type="ORF">AMAG_07181</name>
</gene>
<name>A0A0L0SHI0_ALLM3</name>
<reference evidence="4" key="2">
    <citation type="submission" date="2009-11" db="EMBL/GenBank/DDBJ databases">
        <title>The Genome Sequence of Allomyces macrogynus strain ATCC 38327.</title>
        <authorList>
            <consortium name="The Broad Institute Genome Sequencing Platform"/>
            <person name="Russ C."/>
            <person name="Cuomo C."/>
            <person name="Shea T."/>
            <person name="Young S.K."/>
            <person name="Zeng Q."/>
            <person name="Koehrsen M."/>
            <person name="Haas B."/>
            <person name="Borodovsky M."/>
            <person name="Guigo R."/>
            <person name="Alvarado L."/>
            <person name="Berlin A."/>
            <person name="Borenstein D."/>
            <person name="Chen Z."/>
            <person name="Engels R."/>
            <person name="Freedman E."/>
            <person name="Gellesch M."/>
            <person name="Goldberg J."/>
            <person name="Griggs A."/>
            <person name="Gujja S."/>
            <person name="Heiman D."/>
            <person name="Hepburn T."/>
            <person name="Howarth C."/>
            <person name="Jen D."/>
            <person name="Larson L."/>
            <person name="Lewis B."/>
            <person name="Mehta T."/>
            <person name="Park D."/>
            <person name="Pearson M."/>
            <person name="Roberts A."/>
            <person name="Saif S."/>
            <person name="Shenoy N."/>
            <person name="Sisk P."/>
            <person name="Stolte C."/>
            <person name="Sykes S."/>
            <person name="Walk T."/>
            <person name="White J."/>
            <person name="Yandava C."/>
            <person name="Burger G."/>
            <person name="Gray M.W."/>
            <person name="Holland P.W.H."/>
            <person name="King N."/>
            <person name="Lang F.B.F."/>
            <person name="Roger A.J."/>
            <person name="Ruiz-Trillo I."/>
            <person name="Lander E."/>
            <person name="Nusbaum C."/>
        </authorList>
    </citation>
    <scope>NUCLEOTIDE SEQUENCE [LARGE SCALE GENOMIC DNA]</scope>
    <source>
        <strain evidence="4">ATCC 38327</strain>
    </source>
</reference>
<sequence>MGLKTVFVVIIVVAVLMAFGLLGGLRRRMNKAAAKLHGASAEPEPAPPAPVTTAQPAPPVAYNNAPPPAQPAAYGYPSPPQPTYQQGGPEQMYPSGNPEQYPSGNSAQPMGMPMAPAVQSYPTGSVPAPYPPKVGGPASYPQNGPAYPPATGPQYQNNGYPPASGPAPYPGVMTTQPQQGGQAPGAYGY</sequence>
<feature type="compositionally biased region" description="Polar residues" evidence="1">
    <location>
        <begin position="97"/>
        <end position="108"/>
    </location>
</feature>
<dbReference type="VEuPathDB" id="FungiDB:AMAG_07181"/>
<evidence type="ECO:0000256" key="2">
    <source>
        <dbReference type="SAM" id="Phobius"/>
    </source>
</evidence>
<evidence type="ECO:0000256" key="1">
    <source>
        <dbReference type="SAM" id="MobiDB-lite"/>
    </source>
</evidence>
<keyword evidence="2" id="KW-0472">Membrane</keyword>
<dbReference type="EMBL" id="GG745339">
    <property type="protein sequence ID" value="KNE61912.1"/>
    <property type="molecule type" value="Genomic_DNA"/>
</dbReference>
<protein>
    <submittedName>
        <fullName evidence="3">Uncharacterized protein</fullName>
    </submittedName>
</protein>
<dbReference type="AlphaFoldDB" id="A0A0L0SHI0"/>
<dbReference type="STRING" id="578462.A0A0L0SHI0"/>
<evidence type="ECO:0000313" key="4">
    <source>
        <dbReference type="Proteomes" id="UP000054350"/>
    </source>
</evidence>
<feature type="compositionally biased region" description="Low complexity" evidence="1">
    <location>
        <begin position="51"/>
        <end position="64"/>
    </location>
</feature>
<proteinExistence type="predicted"/>